<dbReference type="AlphaFoldDB" id="A0A6C0BLU3"/>
<protein>
    <submittedName>
        <fullName evidence="1">Uncharacterized protein</fullName>
    </submittedName>
</protein>
<name>A0A6C0BLU3_9ZZZZ</name>
<proteinExistence type="predicted"/>
<sequence>MIECDRFWDPRNIDNYLNTCYSQCINPTICVRF</sequence>
<accession>A0A6C0BLU3</accession>
<reference evidence="1" key="1">
    <citation type="journal article" date="2020" name="Nature">
        <title>Giant virus diversity and host interactions through global metagenomics.</title>
        <authorList>
            <person name="Schulz F."/>
            <person name="Roux S."/>
            <person name="Paez-Espino D."/>
            <person name="Jungbluth S."/>
            <person name="Walsh D.A."/>
            <person name="Denef V.J."/>
            <person name="McMahon K.D."/>
            <person name="Konstantinidis K.T."/>
            <person name="Eloe-Fadrosh E.A."/>
            <person name="Kyrpides N.C."/>
            <person name="Woyke T."/>
        </authorList>
    </citation>
    <scope>NUCLEOTIDE SEQUENCE</scope>
    <source>
        <strain evidence="1">GVMAG-M-3300017651-5</strain>
    </source>
</reference>
<organism evidence="1">
    <name type="scientific">viral metagenome</name>
    <dbReference type="NCBI Taxonomy" id="1070528"/>
    <lineage>
        <taxon>unclassified sequences</taxon>
        <taxon>metagenomes</taxon>
        <taxon>organismal metagenomes</taxon>
    </lineage>
</organism>
<dbReference type="EMBL" id="MN739195">
    <property type="protein sequence ID" value="QHS93010.1"/>
    <property type="molecule type" value="Genomic_DNA"/>
</dbReference>
<evidence type="ECO:0000313" key="1">
    <source>
        <dbReference type="EMBL" id="QHS93010.1"/>
    </source>
</evidence>